<dbReference type="Proteomes" id="UP000324705">
    <property type="component" value="Chromosome 2B"/>
</dbReference>
<dbReference type="AlphaFoldDB" id="A0A9R1RV30"/>
<protein>
    <recommendedName>
        <fullName evidence="2">DUF4220 domain-containing protein</fullName>
    </recommendedName>
</protein>
<feature type="transmembrane region" description="Helical" evidence="1">
    <location>
        <begin position="78"/>
        <end position="105"/>
    </location>
</feature>
<keyword evidence="1" id="KW-0812">Transmembrane</keyword>
<dbReference type="Gramene" id="TRITD2Bv1G257140.2">
    <property type="protein sequence ID" value="TRITD2Bv1G257140.2"/>
    <property type="gene ID" value="TRITD2Bv1G257140"/>
</dbReference>
<organism evidence="3 4">
    <name type="scientific">Triticum turgidum subsp. durum</name>
    <name type="common">Durum wheat</name>
    <name type="synonym">Triticum durum</name>
    <dbReference type="NCBI Taxonomy" id="4567"/>
    <lineage>
        <taxon>Eukaryota</taxon>
        <taxon>Viridiplantae</taxon>
        <taxon>Streptophyta</taxon>
        <taxon>Embryophyta</taxon>
        <taxon>Tracheophyta</taxon>
        <taxon>Spermatophyta</taxon>
        <taxon>Magnoliopsida</taxon>
        <taxon>Liliopsida</taxon>
        <taxon>Poales</taxon>
        <taxon>Poaceae</taxon>
        <taxon>BOP clade</taxon>
        <taxon>Pooideae</taxon>
        <taxon>Triticodae</taxon>
        <taxon>Triticeae</taxon>
        <taxon>Triticinae</taxon>
        <taxon>Triticum</taxon>
    </lineage>
</organism>
<keyword evidence="1" id="KW-1133">Transmembrane helix</keyword>
<dbReference type="InterPro" id="IPR025315">
    <property type="entry name" value="DUF4220"/>
</dbReference>
<proteinExistence type="predicted"/>
<sequence>MQLWNDWELQLLVLLSFTLQIFVFFSVGLRRCSTNSGLRLLIWLAYLLSDVVAVYALGQLSLHESDVPGAGEMHRLSFFWTPFLLIHLGGHMLNLLAQVGLALYVF</sequence>
<dbReference type="PANTHER" id="PTHR31325">
    <property type="entry name" value="OS01G0798800 PROTEIN-RELATED"/>
    <property type="match status" value="1"/>
</dbReference>
<accession>A0A9R1RV30</accession>
<feature type="domain" description="DUF4220" evidence="2">
    <location>
        <begin position="43"/>
        <end position="90"/>
    </location>
</feature>
<dbReference type="Pfam" id="PF13968">
    <property type="entry name" value="DUF4220"/>
    <property type="match status" value="1"/>
</dbReference>
<feature type="transmembrane region" description="Helical" evidence="1">
    <location>
        <begin position="41"/>
        <end position="58"/>
    </location>
</feature>
<evidence type="ECO:0000313" key="3">
    <source>
        <dbReference type="EMBL" id="VAH54432.1"/>
    </source>
</evidence>
<evidence type="ECO:0000256" key="1">
    <source>
        <dbReference type="SAM" id="Phobius"/>
    </source>
</evidence>
<evidence type="ECO:0000313" key="4">
    <source>
        <dbReference type="Proteomes" id="UP000324705"/>
    </source>
</evidence>
<gene>
    <name evidence="3" type="ORF">TRITD_2Bv1G257140</name>
</gene>
<keyword evidence="4" id="KW-1185">Reference proteome</keyword>
<reference evidence="3 4" key="1">
    <citation type="submission" date="2017-09" db="EMBL/GenBank/DDBJ databases">
        <authorList>
            <consortium name="International Durum Wheat Genome Sequencing Consortium (IDWGSC)"/>
            <person name="Milanesi L."/>
        </authorList>
    </citation>
    <scope>NUCLEOTIDE SEQUENCE [LARGE SCALE GENOMIC DNA]</scope>
    <source>
        <strain evidence="4">cv. Svevo</strain>
    </source>
</reference>
<feature type="transmembrane region" description="Helical" evidence="1">
    <location>
        <begin position="12"/>
        <end position="29"/>
    </location>
</feature>
<keyword evidence="1" id="KW-0472">Membrane</keyword>
<evidence type="ECO:0000259" key="2">
    <source>
        <dbReference type="Pfam" id="PF13968"/>
    </source>
</evidence>
<name>A0A9R1RV30_TRITD</name>
<dbReference type="EMBL" id="LT934114">
    <property type="protein sequence ID" value="VAH54432.1"/>
    <property type="molecule type" value="Genomic_DNA"/>
</dbReference>